<evidence type="ECO:0000313" key="3">
    <source>
        <dbReference type="EMBL" id="KQH87883.1"/>
    </source>
</evidence>
<dbReference type="CDD" id="cd00130">
    <property type="entry name" value="PAS"/>
    <property type="match status" value="1"/>
</dbReference>
<protein>
    <submittedName>
        <fullName evidence="3">Histidine kinase</fullName>
    </submittedName>
</protein>
<dbReference type="Pfam" id="PF00990">
    <property type="entry name" value="GGDEF"/>
    <property type="match status" value="1"/>
</dbReference>
<dbReference type="RefSeq" id="WP_014258012.1">
    <property type="nucleotide sequence ID" value="NZ_CP035694.1"/>
</dbReference>
<feature type="domain" description="PAS" evidence="1">
    <location>
        <begin position="119"/>
        <end position="189"/>
    </location>
</feature>
<dbReference type="NCBIfam" id="TIGR00229">
    <property type="entry name" value="sensory_box"/>
    <property type="match status" value="1"/>
</dbReference>
<dbReference type="SUPFAM" id="SSF55785">
    <property type="entry name" value="PYP-like sensor domain (PAS domain)"/>
    <property type="match status" value="2"/>
</dbReference>
<accession>A0A0Q2SJV8</accession>
<dbReference type="SMART" id="SM00091">
    <property type="entry name" value="PAS"/>
    <property type="match status" value="2"/>
</dbReference>
<dbReference type="Proteomes" id="UP000051221">
    <property type="component" value="Unassembled WGS sequence"/>
</dbReference>
<sequence>MDQLKQCYFDQSPAGIAITDLDGLIELANERFHQLTHLHEQHNITPMMNLALPLSVPQIIDDLVQGKQVMHIFEIKHGFTPDTLNWCIIKVSLVDKNEKKHVSFVIEDISRNRQLNPRMNVHLNTIVDSLPVLIAQIDAHNRYLYANKTYEAYFHTTLDQVIGETIENLIGDESFSHSAPFIERVRQGETVTFDNTLFFTNELRVLHLKLVPDEMNRGGFYIFGQDVTELRAFQRSLEFKAYHDALTGLPNRSFFMKSLANVLRYKQHGSALLFLDLDGLKLANDRYGHHIGDGLLKIFAHVLQDAIRPQDFVSRLAGDEFTIILTELDDPLANMREVCQRILDRLPASVEIEGHAIPCSCSIGATLLDHALHLSEETWLARADAAMYKAKTGGKGGFVIE</sequence>
<evidence type="ECO:0000259" key="2">
    <source>
        <dbReference type="PROSITE" id="PS50887"/>
    </source>
</evidence>
<dbReference type="EMBL" id="LKHS01000001">
    <property type="protein sequence ID" value="KQH87883.1"/>
    <property type="molecule type" value="Genomic_DNA"/>
</dbReference>
<dbReference type="Gene3D" id="3.30.450.20">
    <property type="entry name" value="PAS domain"/>
    <property type="match status" value="2"/>
</dbReference>
<dbReference type="InterPro" id="IPR013656">
    <property type="entry name" value="PAS_4"/>
</dbReference>
<dbReference type="Pfam" id="PF13188">
    <property type="entry name" value="PAS_8"/>
    <property type="match status" value="1"/>
</dbReference>
<dbReference type="CDD" id="cd01949">
    <property type="entry name" value="GGDEF"/>
    <property type="match status" value="1"/>
</dbReference>
<organism evidence="3 4">
    <name type="scientific">Vibrio furnissii</name>
    <dbReference type="NCBI Taxonomy" id="29494"/>
    <lineage>
        <taxon>Bacteria</taxon>
        <taxon>Pseudomonadati</taxon>
        <taxon>Pseudomonadota</taxon>
        <taxon>Gammaproteobacteria</taxon>
        <taxon>Vibrionales</taxon>
        <taxon>Vibrionaceae</taxon>
        <taxon>Vibrio</taxon>
    </lineage>
</organism>
<dbReference type="PROSITE" id="PS50887">
    <property type="entry name" value="GGDEF"/>
    <property type="match status" value="1"/>
</dbReference>
<comment type="caution">
    <text evidence="3">The sequence shown here is derived from an EMBL/GenBank/DDBJ whole genome shotgun (WGS) entry which is preliminary data.</text>
</comment>
<name>A0A0Q2SJV8_VIBFU</name>
<dbReference type="InterPro" id="IPR035965">
    <property type="entry name" value="PAS-like_dom_sf"/>
</dbReference>
<keyword evidence="4" id="KW-1185">Reference proteome</keyword>
<dbReference type="NCBIfam" id="TIGR00254">
    <property type="entry name" value="GGDEF"/>
    <property type="match status" value="1"/>
</dbReference>
<keyword evidence="3" id="KW-0808">Transferase</keyword>
<dbReference type="AlphaFoldDB" id="A0A0Q2SJV8"/>
<dbReference type="InterPro" id="IPR000160">
    <property type="entry name" value="GGDEF_dom"/>
</dbReference>
<dbReference type="PANTHER" id="PTHR44757:SF2">
    <property type="entry name" value="BIOFILM ARCHITECTURE MAINTENANCE PROTEIN MBAA"/>
    <property type="match status" value="1"/>
</dbReference>
<dbReference type="InParanoid" id="A0A0Q2SJV8"/>
<reference evidence="3 4" key="1">
    <citation type="submission" date="2015-08" db="EMBL/GenBank/DDBJ databases">
        <title>Antibacterial properties of a collection of Vibrionaceae strains.</title>
        <authorList>
            <person name="Giubergia S."/>
        </authorList>
    </citation>
    <scope>NUCLEOTIDE SEQUENCE [LARGE SCALE GENOMIC DNA]</scope>
    <source>
        <strain evidence="3 4">S0821</strain>
    </source>
</reference>
<dbReference type="PROSITE" id="PS50112">
    <property type="entry name" value="PAS"/>
    <property type="match status" value="1"/>
</dbReference>
<dbReference type="PANTHER" id="PTHR44757">
    <property type="entry name" value="DIGUANYLATE CYCLASE DGCP"/>
    <property type="match status" value="1"/>
</dbReference>
<proteinExistence type="predicted"/>
<dbReference type="SUPFAM" id="SSF55073">
    <property type="entry name" value="Nucleotide cyclase"/>
    <property type="match status" value="1"/>
</dbReference>
<dbReference type="InterPro" id="IPR029787">
    <property type="entry name" value="Nucleotide_cyclase"/>
</dbReference>
<evidence type="ECO:0000313" key="4">
    <source>
        <dbReference type="Proteomes" id="UP000051221"/>
    </source>
</evidence>
<dbReference type="InterPro" id="IPR052155">
    <property type="entry name" value="Biofilm_reg_signaling"/>
</dbReference>
<dbReference type="Pfam" id="PF08448">
    <property type="entry name" value="PAS_4"/>
    <property type="match status" value="1"/>
</dbReference>
<keyword evidence="3" id="KW-0418">Kinase</keyword>
<feature type="domain" description="GGDEF" evidence="2">
    <location>
        <begin position="268"/>
        <end position="401"/>
    </location>
</feature>
<evidence type="ECO:0000259" key="1">
    <source>
        <dbReference type="PROSITE" id="PS50112"/>
    </source>
</evidence>
<gene>
    <name evidence="3" type="ORF">AMR76_00895</name>
</gene>
<dbReference type="InterPro" id="IPR000014">
    <property type="entry name" value="PAS"/>
</dbReference>
<dbReference type="SMART" id="SM00267">
    <property type="entry name" value="GGDEF"/>
    <property type="match status" value="1"/>
</dbReference>
<dbReference type="InterPro" id="IPR043128">
    <property type="entry name" value="Rev_trsase/Diguanyl_cyclase"/>
</dbReference>
<dbReference type="Gene3D" id="3.30.70.270">
    <property type="match status" value="1"/>
</dbReference>
<dbReference type="GO" id="GO:0016301">
    <property type="term" value="F:kinase activity"/>
    <property type="evidence" value="ECO:0007669"/>
    <property type="project" value="UniProtKB-KW"/>
</dbReference>